<evidence type="ECO:0000256" key="1">
    <source>
        <dbReference type="SAM" id="Phobius"/>
    </source>
</evidence>
<feature type="transmembrane region" description="Helical" evidence="1">
    <location>
        <begin position="88"/>
        <end position="109"/>
    </location>
</feature>
<accession>Q6ZLG9</accession>
<sequence>MALLHCQSTKRIVCRCCSCSRYWKSEINQRIVSLTRASDQVKTKQALHPHDPISRTTPYLQLVGDTAHIGHKAMANTTMASGINEGRLLAFLIVLYASTIAASIGRRILGARLAAWRSDGLGATCMSFAALTLAMQAMLACVLEEKPAAAAAAVARRPASGGRLPWLVAAVSWMCVTNYFVAYIALGGNVAPTSLEWTAAGVASAANLAIATRTVRVKSSSSSFSILY</sequence>
<dbReference type="AlphaFoldDB" id="Q6ZLG9"/>
<evidence type="ECO:0000313" key="3">
    <source>
        <dbReference type="Proteomes" id="UP000000763"/>
    </source>
</evidence>
<protein>
    <submittedName>
        <fullName evidence="2">Uncharacterized protein</fullName>
    </submittedName>
</protein>
<keyword evidence="1" id="KW-1133">Transmembrane helix</keyword>
<feature type="transmembrane region" description="Helical" evidence="1">
    <location>
        <begin position="164"/>
        <end position="185"/>
    </location>
</feature>
<keyword evidence="1" id="KW-0472">Membrane</keyword>
<dbReference type="Proteomes" id="UP000000763">
    <property type="component" value="Chromosome 7"/>
</dbReference>
<evidence type="ECO:0000313" key="2">
    <source>
        <dbReference type="EMBL" id="BAC82998.1"/>
    </source>
</evidence>
<name>Q6ZLG9_ORYSJ</name>
<reference evidence="3" key="2">
    <citation type="journal article" date="2008" name="Nucleic Acids Res.">
        <title>The rice annotation project database (RAP-DB): 2008 update.</title>
        <authorList>
            <consortium name="The rice annotation project (RAP)"/>
        </authorList>
    </citation>
    <scope>GENOME REANNOTATION</scope>
    <source>
        <strain evidence="3">cv. Nipponbare</strain>
    </source>
</reference>
<dbReference type="EMBL" id="AP003750">
    <property type="protein sequence ID" value="BAC82998.1"/>
    <property type="molecule type" value="Genomic_DNA"/>
</dbReference>
<organism evidence="2 3">
    <name type="scientific">Oryza sativa subsp. japonica</name>
    <name type="common">Rice</name>
    <dbReference type="NCBI Taxonomy" id="39947"/>
    <lineage>
        <taxon>Eukaryota</taxon>
        <taxon>Viridiplantae</taxon>
        <taxon>Streptophyta</taxon>
        <taxon>Embryophyta</taxon>
        <taxon>Tracheophyta</taxon>
        <taxon>Spermatophyta</taxon>
        <taxon>Magnoliopsida</taxon>
        <taxon>Liliopsida</taxon>
        <taxon>Poales</taxon>
        <taxon>Poaceae</taxon>
        <taxon>BOP clade</taxon>
        <taxon>Oryzoideae</taxon>
        <taxon>Oryzeae</taxon>
        <taxon>Oryzinae</taxon>
        <taxon>Oryza</taxon>
        <taxon>Oryza sativa</taxon>
    </lineage>
</organism>
<keyword evidence="1" id="KW-0812">Transmembrane</keyword>
<proteinExistence type="predicted"/>
<gene>
    <name evidence="2" type="primary">OJ1174_G05.28</name>
</gene>
<feature type="transmembrane region" description="Helical" evidence="1">
    <location>
        <begin position="121"/>
        <end position="143"/>
    </location>
</feature>
<reference evidence="3" key="1">
    <citation type="journal article" date="2005" name="Nature">
        <title>The map-based sequence of the rice genome.</title>
        <authorList>
            <consortium name="International rice genome sequencing project (IRGSP)"/>
            <person name="Matsumoto T."/>
            <person name="Wu J."/>
            <person name="Kanamori H."/>
            <person name="Katayose Y."/>
            <person name="Fujisawa M."/>
            <person name="Namiki N."/>
            <person name="Mizuno H."/>
            <person name="Yamamoto K."/>
            <person name="Antonio B.A."/>
            <person name="Baba T."/>
            <person name="Sakata K."/>
            <person name="Nagamura Y."/>
            <person name="Aoki H."/>
            <person name="Arikawa K."/>
            <person name="Arita K."/>
            <person name="Bito T."/>
            <person name="Chiden Y."/>
            <person name="Fujitsuka N."/>
            <person name="Fukunaka R."/>
            <person name="Hamada M."/>
            <person name="Harada C."/>
            <person name="Hayashi A."/>
            <person name="Hijishita S."/>
            <person name="Honda M."/>
            <person name="Hosokawa S."/>
            <person name="Ichikawa Y."/>
            <person name="Idonuma A."/>
            <person name="Iijima M."/>
            <person name="Ikeda M."/>
            <person name="Ikeno M."/>
            <person name="Ito K."/>
            <person name="Ito S."/>
            <person name="Ito T."/>
            <person name="Ito Y."/>
            <person name="Ito Y."/>
            <person name="Iwabuchi A."/>
            <person name="Kamiya K."/>
            <person name="Karasawa W."/>
            <person name="Kurita K."/>
            <person name="Katagiri S."/>
            <person name="Kikuta A."/>
            <person name="Kobayashi H."/>
            <person name="Kobayashi N."/>
            <person name="Machita K."/>
            <person name="Maehara T."/>
            <person name="Masukawa M."/>
            <person name="Mizubayashi T."/>
            <person name="Mukai Y."/>
            <person name="Nagasaki H."/>
            <person name="Nagata Y."/>
            <person name="Naito S."/>
            <person name="Nakashima M."/>
            <person name="Nakama Y."/>
            <person name="Nakamichi Y."/>
            <person name="Nakamura M."/>
            <person name="Meguro A."/>
            <person name="Negishi M."/>
            <person name="Ohta I."/>
            <person name="Ohta T."/>
            <person name="Okamoto M."/>
            <person name="Ono N."/>
            <person name="Saji S."/>
            <person name="Sakaguchi M."/>
            <person name="Sakai K."/>
            <person name="Shibata M."/>
            <person name="Shimokawa T."/>
            <person name="Song J."/>
            <person name="Takazaki Y."/>
            <person name="Terasawa K."/>
            <person name="Tsugane M."/>
            <person name="Tsuji K."/>
            <person name="Ueda S."/>
            <person name="Waki K."/>
            <person name="Yamagata H."/>
            <person name="Yamamoto M."/>
            <person name="Yamamoto S."/>
            <person name="Yamane H."/>
            <person name="Yoshiki S."/>
            <person name="Yoshihara R."/>
            <person name="Yukawa K."/>
            <person name="Zhong H."/>
            <person name="Yano M."/>
            <person name="Yuan Q."/>
            <person name="Ouyang S."/>
            <person name="Liu J."/>
            <person name="Jones K.M."/>
            <person name="Gansberger K."/>
            <person name="Moffat K."/>
            <person name="Hill J."/>
            <person name="Bera J."/>
            <person name="Fadrosh D."/>
            <person name="Jin S."/>
            <person name="Johri S."/>
            <person name="Kim M."/>
            <person name="Overton L."/>
            <person name="Reardon M."/>
            <person name="Tsitrin T."/>
            <person name="Vuong H."/>
            <person name="Weaver B."/>
            <person name="Ciecko A."/>
            <person name="Tallon L."/>
            <person name="Jackson J."/>
            <person name="Pai G."/>
            <person name="Aken S.V."/>
            <person name="Utterback T."/>
            <person name="Reidmuller S."/>
            <person name="Feldblyum T."/>
            <person name="Hsiao J."/>
            <person name="Zismann V."/>
            <person name="Iobst S."/>
            <person name="de Vazeille A.R."/>
            <person name="Buell C.R."/>
            <person name="Ying K."/>
            <person name="Li Y."/>
            <person name="Lu T."/>
            <person name="Huang Y."/>
            <person name="Zhao Q."/>
            <person name="Feng Q."/>
            <person name="Zhang L."/>
            <person name="Zhu J."/>
            <person name="Weng Q."/>
            <person name="Mu J."/>
            <person name="Lu Y."/>
            <person name="Fan D."/>
            <person name="Liu Y."/>
            <person name="Guan J."/>
            <person name="Zhang Y."/>
            <person name="Yu S."/>
            <person name="Liu X."/>
            <person name="Zhang Y."/>
            <person name="Hong G."/>
            <person name="Han B."/>
            <person name="Choisne N."/>
            <person name="Demange N."/>
            <person name="Orjeda G."/>
            <person name="Samain S."/>
            <person name="Cattolico L."/>
            <person name="Pelletier E."/>
            <person name="Couloux A."/>
            <person name="Segurens B."/>
            <person name="Wincker P."/>
            <person name="D'Hont A."/>
            <person name="Scarpelli C."/>
            <person name="Weissenbach J."/>
            <person name="Salanoubat M."/>
            <person name="Quetier F."/>
            <person name="Yu Y."/>
            <person name="Kim H.R."/>
            <person name="Rambo T."/>
            <person name="Currie J."/>
            <person name="Collura K."/>
            <person name="Luo M."/>
            <person name="Yang T."/>
            <person name="Ammiraju J.S.S."/>
            <person name="Engler F."/>
            <person name="Soderlund C."/>
            <person name="Wing R.A."/>
            <person name="Palmer L.E."/>
            <person name="de la Bastide M."/>
            <person name="Spiegel L."/>
            <person name="Nascimento L."/>
            <person name="Zutavern T."/>
            <person name="O'Shaughnessy A."/>
            <person name="Dike S."/>
            <person name="Dedhia N."/>
            <person name="Preston R."/>
            <person name="Balija V."/>
            <person name="McCombie W.R."/>
            <person name="Chow T."/>
            <person name="Chen H."/>
            <person name="Chung M."/>
            <person name="Chen C."/>
            <person name="Shaw J."/>
            <person name="Wu H."/>
            <person name="Hsiao K."/>
            <person name="Chao Y."/>
            <person name="Chu M."/>
            <person name="Cheng C."/>
            <person name="Hour A."/>
            <person name="Lee P."/>
            <person name="Lin S."/>
            <person name="Lin Y."/>
            <person name="Liou J."/>
            <person name="Liu S."/>
            <person name="Hsing Y."/>
            <person name="Raghuvanshi S."/>
            <person name="Mohanty A."/>
            <person name="Bharti A.K."/>
            <person name="Gaur A."/>
            <person name="Gupta V."/>
            <person name="Kumar D."/>
            <person name="Ravi V."/>
            <person name="Vij S."/>
            <person name="Kapur A."/>
            <person name="Khurana P."/>
            <person name="Khurana P."/>
            <person name="Khurana J.P."/>
            <person name="Tyagi A.K."/>
            <person name="Gaikwad K."/>
            <person name="Singh A."/>
            <person name="Dalal V."/>
            <person name="Srivastava S."/>
            <person name="Dixit A."/>
            <person name="Pal A.K."/>
            <person name="Ghazi I.A."/>
            <person name="Yadav M."/>
            <person name="Pandit A."/>
            <person name="Bhargava A."/>
            <person name="Sureshbabu K."/>
            <person name="Batra K."/>
            <person name="Sharma T.R."/>
            <person name="Mohapatra T."/>
            <person name="Singh N.K."/>
            <person name="Messing J."/>
            <person name="Nelson A.B."/>
            <person name="Fuks G."/>
            <person name="Kavchok S."/>
            <person name="Keizer G."/>
            <person name="Linton E."/>
            <person name="Llaca V."/>
            <person name="Song R."/>
            <person name="Tanyolac B."/>
            <person name="Young S."/>
            <person name="Ho-Il K."/>
            <person name="Hahn J.H."/>
            <person name="Sangsakoo G."/>
            <person name="Vanavichit A."/>
            <person name="de Mattos Luiz.A.T."/>
            <person name="Zimmer P.D."/>
            <person name="Malone G."/>
            <person name="Dellagostin O."/>
            <person name="de Oliveira A.C."/>
            <person name="Bevan M."/>
            <person name="Bancroft I."/>
            <person name="Minx P."/>
            <person name="Cordum H."/>
            <person name="Wilson R."/>
            <person name="Cheng Z."/>
            <person name="Jin W."/>
            <person name="Jiang J."/>
            <person name="Leong S.A."/>
            <person name="Iwama H."/>
            <person name="Gojobori T."/>
            <person name="Itoh T."/>
            <person name="Niimura Y."/>
            <person name="Fujii Y."/>
            <person name="Habara T."/>
            <person name="Sakai H."/>
            <person name="Sato Y."/>
            <person name="Wilson G."/>
            <person name="Kumar K."/>
            <person name="McCouch S."/>
            <person name="Juretic N."/>
            <person name="Hoen D."/>
            <person name="Wright S."/>
            <person name="Bruskiewich R."/>
            <person name="Bureau T."/>
            <person name="Miyao A."/>
            <person name="Hirochika H."/>
            <person name="Nishikawa T."/>
            <person name="Kadowaki K."/>
            <person name="Sugiura M."/>
            <person name="Burr B."/>
            <person name="Sasaki T."/>
        </authorList>
    </citation>
    <scope>NUCLEOTIDE SEQUENCE [LARGE SCALE GENOMIC DNA]</scope>
    <source>
        <strain evidence="3">cv. Nipponbare</strain>
    </source>
</reference>